<dbReference type="EMBL" id="FP929064">
    <property type="protein sequence ID" value="CBX90342.1"/>
    <property type="molecule type" value="Genomic_DNA"/>
</dbReference>
<dbReference type="HOGENOM" id="CLU_1402677_0_0_1"/>
<reference evidence="3" key="1">
    <citation type="journal article" date="2011" name="Nat. Commun.">
        <title>Effector diversification within compartments of the Leptosphaeria maculans genome affected by Repeat-Induced Point mutations.</title>
        <authorList>
            <person name="Rouxel T."/>
            <person name="Grandaubert J."/>
            <person name="Hane J.K."/>
            <person name="Hoede C."/>
            <person name="van de Wouw A.P."/>
            <person name="Couloux A."/>
            <person name="Dominguez V."/>
            <person name="Anthouard V."/>
            <person name="Bally P."/>
            <person name="Bourras S."/>
            <person name="Cozijnsen A.J."/>
            <person name="Ciuffetti L.M."/>
            <person name="Degrave A."/>
            <person name="Dilmaghani A."/>
            <person name="Duret L."/>
            <person name="Fudal I."/>
            <person name="Goodwin S.B."/>
            <person name="Gout L."/>
            <person name="Glaser N."/>
            <person name="Linglin J."/>
            <person name="Kema G.H.J."/>
            <person name="Lapalu N."/>
            <person name="Lawrence C.B."/>
            <person name="May K."/>
            <person name="Meyer M."/>
            <person name="Ollivier B."/>
            <person name="Poulain J."/>
            <person name="Schoch C.L."/>
            <person name="Simon A."/>
            <person name="Spatafora J.W."/>
            <person name="Stachowiak A."/>
            <person name="Turgeon B.G."/>
            <person name="Tyler B.M."/>
            <person name="Vincent D."/>
            <person name="Weissenbach J."/>
            <person name="Amselem J."/>
            <person name="Quesneville H."/>
            <person name="Oliver R.P."/>
            <person name="Wincker P."/>
            <person name="Balesdent M.-H."/>
            <person name="Howlett B.J."/>
        </authorList>
    </citation>
    <scope>NUCLEOTIDE SEQUENCE [LARGE SCALE GENOMIC DNA]</scope>
    <source>
        <strain evidence="3">JN3 / isolate v23.1.3 / race Av1-4-5-6-7-8</strain>
    </source>
</reference>
<organism evidence="2 3">
    <name type="scientific">Leptosphaeria maculans (strain JN3 / isolate v23.1.3 / race Av1-4-5-6-7-8)</name>
    <name type="common">Blackleg fungus</name>
    <name type="synonym">Phoma lingam</name>
    <dbReference type="NCBI Taxonomy" id="985895"/>
    <lineage>
        <taxon>Eukaryota</taxon>
        <taxon>Fungi</taxon>
        <taxon>Dikarya</taxon>
        <taxon>Ascomycota</taxon>
        <taxon>Pezizomycotina</taxon>
        <taxon>Dothideomycetes</taxon>
        <taxon>Pleosporomycetidae</taxon>
        <taxon>Pleosporales</taxon>
        <taxon>Pleosporineae</taxon>
        <taxon>Leptosphaeriaceae</taxon>
        <taxon>Plenodomus</taxon>
        <taxon>Plenodomus lingam/Leptosphaeria maculans species complex</taxon>
    </lineage>
</organism>
<feature type="region of interest" description="Disordered" evidence="1">
    <location>
        <begin position="1"/>
        <end position="20"/>
    </location>
</feature>
<protein>
    <submittedName>
        <fullName evidence="2">Uncharacterized protein</fullName>
    </submittedName>
</protein>
<proteinExistence type="predicted"/>
<gene>
    <name evidence="2" type="ORF">LEMA_P064680.1</name>
</gene>
<evidence type="ECO:0000256" key="1">
    <source>
        <dbReference type="SAM" id="MobiDB-lite"/>
    </source>
</evidence>
<dbReference type="VEuPathDB" id="FungiDB:LEMA_P064680.1"/>
<dbReference type="InParanoid" id="E4ZGC2"/>
<evidence type="ECO:0000313" key="2">
    <source>
        <dbReference type="EMBL" id="CBX90342.1"/>
    </source>
</evidence>
<dbReference type="Proteomes" id="UP000002668">
    <property type="component" value="Genome"/>
</dbReference>
<keyword evidence="3" id="KW-1185">Reference proteome</keyword>
<dbReference type="GeneID" id="13292116"/>
<dbReference type="AlphaFoldDB" id="E4ZGC2"/>
<accession>E4ZGC2</accession>
<feature type="compositionally biased region" description="Basic and acidic residues" evidence="1">
    <location>
        <begin position="1"/>
        <end position="11"/>
    </location>
</feature>
<name>E4ZGC2_LEPMJ</name>
<sequence>MTGTQERKEGTSDGLMKMTNNPRMYNLQTEQKAHQNWGVVARMKIRALLLPEHYDVSFSISIAHKPCKLPRPAAPTATTAELKRVHEVTGVAAVDTIVAAVAGVHWSRRIADKEPANGRRRRRPNAQVSTFNPSILARMEIRITAQSIPLSWSKPTMTVWSAWHLTLANVSDCPHTLWKQIQQPLYTTIARPLA</sequence>
<evidence type="ECO:0000313" key="3">
    <source>
        <dbReference type="Proteomes" id="UP000002668"/>
    </source>
</evidence>